<evidence type="ECO:0000313" key="3">
    <source>
        <dbReference type="EMBL" id="CAH1800458.1"/>
    </source>
</evidence>
<evidence type="ECO:0000256" key="1">
    <source>
        <dbReference type="ARBA" id="ARBA00022676"/>
    </source>
</evidence>
<dbReference type="PANTHER" id="PTHR46660:SF2">
    <property type="entry name" value="GLYCOSYLTRANSFERASE 1 DOMAIN-CONTAINING PROTEIN 1"/>
    <property type="match status" value="1"/>
</dbReference>
<dbReference type="CDD" id="cd03801">
    <property type="entry name" value="GT4_PimA-like"/>
    <property type="match status" value="1"/>
</dbReference>
<gene>
    <name evidence="3" type="ORF">OFUS_LOCUS24339</name>
</gene>
<dbReference type="Pfam" id="PF00534">
    <property type="entry name" value="Glycos_transf_1"/>
    <property type="match status" value="1"/>
</dbReference>
<keyword evidence="4" id="KW-1185">Reference proteome</keyword>
<sequence>MAGPGRCHILLLSPLKRESGNFTTAGRIRSHFVNDEWVCHMKDAREFQSAAELANYIEVNNIAAVLGLHALHSGKILCDLQCTIPYIIILGGTDVNEHCKDQQSSNIMAQALRGASHIVSFCSPMTEQLLYVWPELEVNRQKILKIPQAVVTEPSTFSIHDYLHKHCGVGAIETVGSRAAAQVCRDKVKIVTLVAGIRPVKDPLFLVKAFSEWHTAGHKDFIFVIIGPTEDDSYTLKFKNEINRSEGVIFIPGLLFGDTHATIQDSVAVVNTSLSEGMSGAVLEAMHLGTAVIVRDIPSNLAVVTHRHDGLVASSPKEFLDCLESLVQDTELYRMLTDNASATIDKVHSNEQEKQAYVGMVKDILADKSSHVRS</sequence>
<dbReference type="Proteomes" id="UP000749559">
    <property type="component" value="Unassembled WGS sequence"/>
</dbReference>
<feature type="domain" description="Glycosyl transferase family 1" evidence="2">
    <location>
        <begin position="185"/>
        <end position="340"/>
    </location>
</feature>
<dbReference type="AlphaFoldDB" id="A0A8J1UU15"/>
<dbReference type="OrthoDB" id="512920at2759"/>
<keyword evidence="1" id="KW-0328">Glycosyltransferase</keyword>
<evidence type="ECO:0000313" key="4">
    <source>
        <dbReference type="Proteomes" id="UP000749559"/>
    </source>
</evidence>
<name>A0A8J1UU15_OWEFU</name>
<dbReference type="EMBL" id="CAIIXF020000012">
    <property type="protein sequence ID" value="CAH1800459.1"/>
    <property type="molecule type" value="Genomic_DNA"/>
</dbReference>
<dbReference type="PANTHER" id="PTHR46660">
    <property type="match status" value="1"/>
</dbReference>
<protein>
    <recommendedName>
        <fullName evidence="2">Glycosyl transferase family 1 domain-containing protein</fullName>
    </recommendedName>
</protein>
<accession>A0A8J1UU15</accession>
<dbReference type="GO" id="GO:0016757">
    <property type="term" value="F:glycosyltransferase activity"/>
    <property type="evidence" value="ECO:0007669"/>
    <property type="project" value="UniProtKB-KW"/>
</dbReference>
<dbReference type="InterPro" id="IPR001296">
    <property type="entry name" value="Glyco_trans_1"/>
</dbReference>
<reference evidence="3" key="1">
    <citation type="submission" date="2022-03" db="EMBL/GenBank/DDBJ databases">
        <authorList>
            <person name="Martin C."/>
        </authorList>
    </citation>
    <scope>NUCLEOTIDE SEQUENCE</scope>
</reference>
<proteinExistence type="predicted"/>
<dbReference type="InterPro" id="IPR052622">
    <property type="entry name" value="Glycosyltransferase_G1"/>
</dbReference>
<keyword evidence="1" id="KW-0808">Transferase</keyword>
<organism evidence="3 4">
    <name type="scientific">Owenia fusiformis</name>
    <name type="common">Polychaete worm</name>
    <dbReference type="NCBI Taxonomy" id="6347"/>
    <lineage>
        <taxon>Eukaryota</taxon>
        <taxon>Metazoa</taxon>
        <taxon>Spiralia</taxon>
        <taxon>Lophotrochozoa</taxon>
        <taxon>Annelida</taxon>
        <taxon>Polychaeta</taxon>
        <taxon>Sedentaria</taxon>
        <taxon>Canalipalpata</taxon>
        <taxon>Sabellida</taxon>
        <taxon>Oweniida</taxon>
        <taxon>Oweniidae</taxon>
        <taxon>Owenia</taxon>
    </lineage>
</organism>
<evidence type="ECO:0000259" key="2">
    <source>
        <dbReference type="Pfam" id="PF00534"/>
    </source>
</evidence>
<comment type="caution">
    <text evidence="3">The sequence shown here is derived from an EMBL/GenBank/DDBJ whole genome shotgun (WGS) entry which is preliminary data.</text>
</comment>
<dbReference type="SUPFAM" id="SSF53756">
    <property type="entry name" value="UDP-Glycosyltransferase/glycogen phosphorylase"/>
    <property type="match status" value="1"/>
</dbReference>
<dbReference type="EMBL" id="CAIIXF020000012">
    <property type="protein sequence ID" value="CAH1800458.1"/>
    <property type="molecule type" value="Genomic_DNA"/>
</dbReference>
<dbReference type="Gene3D" id="3.40.50.2000">
    <property type="entry name" value="Glycogen Phosphorylase B"/>
    <property type="match status" value="2"/>
</dbReference>